<sequence>MYLLEKFKARSVRLFSRELISCNFSDSAQTDPVYQVVFDAGESGLSYKVGDALGIFSQNSPNVVHNVLDALGYASQEQVESRHSACPLTAEQLFTSYLDVDKFPAKLKSYFPKTDDTYSFYDAIREFKPRIPLKDLVQIASPLLPRFYSIASSPSVMKDKIELLVRLVSYSGKFDTRYGVCSYFLCNELAKGSCCPVFVQPTKYFTLGEKTVGKPIVMIGSGTGVAPYKGFLQQRLHDNDTGRNVLFFGERFEKANFYYRSFWEKLEEQNKLQLFSAFSRDGNKKTYVQDIVREQEQLISELYDGGAYFFICGSKDLGVGVKKTLEDILGKDALSTMKEERRYLVDVY</sequence>
<dbReference type="Gene3D" id="3.40.50.80">
    <property type="entry name" value="Nucleotide-binding domain of ferredoxin-NADP reductase (FNR) module"/>
    <property type="match status" value="1"/>
</dbReference>
<dbReference type="InterPro" id="IPR039261">
    <property type="entry name" value="FNR_nucleotide-bd"/>
</dbReference>
<keyword evidence="7" id="KW-1185">Reference proteome</keyword>
<dbReference type="PRINTS" id="PR00371">
    <property type="entry name" value="FPNCR"/>
</dbReference>
<name>A0ABN0MZV9_9CHLA</name>
<proteinExistence type="predicted"/>
<comment type="cofactor">
    <cofactor evidence="1">
        <name>FAD</name>
        <dbReference type="ChEBI" id="CHEBI:57692"/>
    </cofactor>
</comment>
<dbReference type="Proteomes" id="UP000016064">
    <property type="component" value="Unassembled WGS sequence"/>
</dbReference>
<evidence type="ECO:0000256" key="4">
    <source>
        <dbReference type="ARBA" id="ARBA00023002"/>
    </source>
</evidence>
<dbReference type="EMBL" id="APJW01000001">
    <property type="protein sequence ID" value="EQM62898.1"/>
    <property type="molecule type" value="Genomic_DNA"/>
</dbReference>
<evidence type="ECO:0000256" key="1">
    <source>
        <dbReference type="ARBA" id="ARBA00001974"/>
    </source>
</evidence>
<dbReference type="Gene3D" id="1.20.990.10">
    <property type="entry name" value="NADPH-cytochrome p450 Reductase, Chain A, domain 3"/>
    <property type="match status" value="1"/>
</dbReference>
<dbReference type="RefSeq" id="WP_020370916.1">
    <property type="nucleotide sequence ID" value="NZ_APJW01000001.1"/>
</dbReference>
<keyword evidence="4" id="KW-0560">Oxidoreductase</keyword>
<evidence type="ECO:0000256" key="2">
    <source>
        <dbReference type="ARBA" id="ARBA00022630"/>
    </source>
</evidence>
<dbReference type="Pfam" id="PF00667">
    <property type="entry name" value="FAD_binding_1"/>
    <property type="match status" value="1"/>
</dbReference>
<dbReference type="InterPro" id="IPR003097">
    <property type="entry name" value="CysJ-like_FAD-binding"/>
</dbReference>
<dbReference type="PROSITE" id="PS51384">
    <property type="entry name" value="FAD_FR"/>
    <property type="match status" value="1"/>
</dbReference>
<evidence type="ECO:0000259" key="5">
    <source>
        <dbReference type="PROSITE" id="PS51384"/>
    </source>
</evidence>
<dbReference type="SUPFAM" id="SSF52343">
    <property type="entry name" value="Ferredoxin reductase-like, C-terminal NADP-linked domain"/>
    <property type="match status" value="1"/>
</dbReference>
<organism evidence="6 7">
    <name type="scientific">Chlamydia ibidis 10-1398/6</name>
    <dbReference type="NCBI Taxonomy" id="1046581"/>
    <lineage>
        <taxon>Bacteria</taxon>
        <taxon>Pseudomonadati</taxon>
        <taxon>Chlamydiota</taxon>
        <taxon>Chlamydiia</taxon>
        <taxon>Chlamydiales</taxon>
        <taxon>Chlamydiaceae</taxon>
        <taxon>Chlamydia/Chlamydophila group</taxon>
        <taxon>Chlamydia</taxon>
    </lineage>
</organism>
<comment type="caution">
    <text evidence="6">The sequence shown here is derived from an EMBL/GenBank/DDBJ whole genome shotgun (WGS) entry which is preliminary data.</text>
</comment>
<dbReference type="Gene3D" id="2.40.30.10">
    <property type="entry name" value="Translation factors"/>
    <property type="match status" value="1"/>
</dbReference>
<dbReference type="InterPro" id="IPR001709">
    <property type="entry name" value="Flavoprot_Pyr_Nucl_cyt_Rdtase"/>
</dbReference>
<dbReference type="PANTHER" id="PTHR19384">
    <property type="entry name" value="NITRIC OXIDE SYNTHASE-RELATED"/>
    <property type="match status" value="1"/>
</dbReference>
<reference evidence="6 7" key="1">
    <citation type="submission" date="2013-07" db="EMBL/GenBank/DDBJ databases">
        <title>Isolation of a new Chlamydia species from the feral Sacred Ibis (Threskiornis aethiopicus): Chlamydia ibidis.</title>
        <authorList>
            <person name="Vorimore F."/>
            <person name="Hsia R.-C."/>
            <person name="Huot-Creasy H."/>
            <person name="Bastian S."/>
            <person name="Deruyter L."/>
            <person name="Passet A."/>
            <person name="Sachse K."/>
            <person name="Bavoil P."/>
            <person name="Myers G."/>
            <person name="Laroucau K."/>
        </authorList>
    </citation>
    <scope>NUCLEOTIDE SEQUENCE [LARGE SCALE GENOMIC DNA]</scope>
    <source>
        <strain evidence="6 7">10-1398/6</strain>
    </source>
</reference>
<dbReference type="SUPFAM" id="SSF63380">
    <property type="entry name" value="Riboflavin synthase domain-like"/>
    <property type="match status" value="1"/>
</dbReference>
<feature type="domain" description="FAD-binding FR-type" evidence="5">
    <location>
        <begin position="7"/>
        <end position="208"/>
    </location>
</feature>
<keyword evidence="3" id="KW-0274">FAD</keyword>
<evidence type="ECO:0000313" key="7">
    <source>
        <dbReference type="Proteomes" id="UP000016064"/>
    </source>
</evidence>
<dbReference type="InterPro" id="IPR017927">
    <property type="entry name" value="FAD-bd_FR_type"/>
</dbReference>
<keyword evidence="2" id="KW-0285">Flavoprotein</keyword>
<accession>A0ABN0MZV9</accession>
<evidence type="ECO:0000256" key="3">
    <source>
        <dbReference type="ARBA" id="ARBA00022827"/>
    </source>
</evidence>
<dbReference type="InterPro" id="IPR001433">
    <property type="entry name" value="OxRdtase_FAD/NAD-bd"/>
</dbReference>
<protein>
    <submittedName>
        <fullName evidence="6">Oxidoreductase NAD-binding domain protein</fullName>
    </submittedName>
</protein>
<dbReference type="Pfam" id="PF00175">
    <property type="entry name" value="NAD_binding_1"/>
    <property type="match status" value="1"/>
</dbReference>
<dbReference type="InterPro" id="IPR023173">
    <property type="entry name" value="NADPH_Cyt_P450_Rdtase_alpha"/>
</dbReference>
<gene>
    <name evidence="6" type="ORF">H359_0274</name>
</gene>
<dbReference type="InterPro" id="IPR017938">
    <property type="entry name" value="Riboflavin_synthase-like_b-brl"/>
</dbReference>
<evidence type="ECO:0000313" key="6">
    <source>
        <dbReference type="EMBL" id="EQM62898.1"/>
    </source>
</evidence>